<gene>
    <name evidence="7" type="primary">crtO_4</name>
    <name evidence="7" type="ORF">Mkiyose1413_14390</name>
    <name evidence="6" type="ORF">SRL2020028_03470</name>
</gene>
<dbReference type="PRINTS" id="PR00469">
    <property type="entry name" value="PNDRDTASEII"/>
</dbReference>
<dbReference type="InterPro" id="IPR002937">
    <property type="entry name" value="Amino_oxidase"/>
</dbReference>
<sequence length="574" mass="63319">MYDVIVVGAGHNGLTSAAYLAKAGKKVLVLEARDVVGGLAWTMEMPNAPGYFVNPCSVEFLLTGVQPSVDKELELHKYGLNWVYPDTLLTWLGPHGQVMPIWRDRARLVEEIARYSKKDARNYGRLVDEITVTLKAALPYLQGHPFRVRPQALWEMLTVAAKGRKHIARGARAMISSIEAVCEEYFERDEIKVPLACYSLASFAPAWEQGTGLHLSLICGLHEWGVRHPVGGTGAFTQALARCVTAHGGEILTNARAEEILTHAGRARGVRLADGRQFAAPQVIAAIPPHHLVNRLLDPAIVPDEVKDEMRGIQDLHANIYTFKLDAALDRRLRFPFHGAGREDEALSAITICDDMEYMNRSANLATCGEFSPDIPIQHITSSIYDRTLVPPGSDGDTCYMYAFNTPVRLSDGRSWAEERQRYADLMLDNFARYCPDIRDAIIDVDLTSPDDFVTRYNVGNYEHVDCTMANMGPFRPVPSLSAYRTPVRGLWHSAAGAFPMAFLSGWPGRNSAREVLRNTDGGPVSKLVDRILYRRRPMAPATASPAVNRAPQSSGNGQVTSQARTVGPEAKVG</sequence>
<accession>A0A9P3Q270</accession>
<evidence type="ECO:0000259" key="5">
    <source>
        <dbReference type="Pfam" id="PF01593"/>
    </source>
</evidence>
<dbReference type="GeneID" id="83627423"/>
<evidence type="ECO:0000313" key="7">
    <source>
        <dbReference type="EMBL" id="GLD29556.1"/>
    </source>
</evidence>
<dbReference type="Pfam" id="PF01593">
    <property type="entry name" value="Amino_oxidase"/>
    <property type="match status" value="1"/>
</dbReference>
<dbReference type="InterPro" id="IPR036188">
    <property type="entry name" value="FAD/NAD-bd_sf"/>
</dbReference>
<dbReference type="RefSeq" id="WP_238304793.1">
    <property type="nucleotide sequence ID" value="NZ_BRXE01000001.1"/>
</dbReference>
<keyword evidence="8" id="KW-1185">Reference proteome</keyword>
<feature type="domain" description="Amine oxidase" evidence="5">
    <location>
        <begin position="225"/>
        <end position="314"/>
    </location>
</feature>
<dbReference type="Pfam" id="PF13450">
    <property type="entry name" value="NAD_binding_8"/>
    <property type="match status" value="1"/>
</dbReference>
<dbReference type="Proteomes" id="UP001165663">
    <property type="component" value="Unassembled WGS sequence"/>
</dbReference>
<feature type="region of interest" description="Disordered" evidence="4">
    <location>
        <begin position="540"/>
        <end position="574"/>
    </location>
</feature>
<evidence type="ECO:0000256" key="4">
    <source>
        <dbReference type="SAM" id="MobiDB-lite"/>
    </source>
</evidence>
<comment type="subunit">
    <text evidence="2">Interacts with COX5B; this interaction may contribute to localize PYROXD2 to the inner face of the inner mitochondrial membrane.</text>
</comment>
<dbReference type="PANTHER" id="PTHR10668">
    <property type="entry name" value="PHYTOENE DEHYDROGENASE"/>
    <property type="match status" value="1"/>
</dbReference>
<proteinExistence type="predicted"/>
<name>A0A9P3Q270_9MYCO</name>
<dbReference type="EMBL" id="BRZI01000006">
    <property type="protein sequence ID" value="GLD29556.1"/>
    <property type="molecule type" value="Genomic_DNA"/>
</dbReference>
<dbReference type="Proteomes" id="UP001064782">
    <property type="component" value="Unassembled WGS sequence"/>
</dbReference>
<comment type="function">
    <text evidence="1">Probable oxidoreductase that may play a role as regulator of mitochondrial function.</text>
</comment>
<dbReference type="AlphaFoldDB" id="A0A9P3Q270"/>
<dbReference type="GO" id="GO:0016491">
    <property type="term" value="F:oxidoreductase activity"/>
    <property type="evidence" value="ECO:0007669"/>
    <property type="project" value="InterPro"/>
</dbReference>
<dbReference type="Gene3D" id="3.50.50.60">
    <property type="entry name" value="FAD/NAD(P)-binding domain"/>
    <property type="match status" value="2"/>
</dbReference>
<evidence type="ECO:0000313" key="8">
    <source>
        <dbReference type="Proteomes" id="UP001064782"/>
    </source>
</evidence>
<dbReference type="SUPFAM" id="SSF51905">
    <property type="entry name" value="FAD/NAD(P)-binding domain"/>
    <property type="match status" value="1"/>
</dbReference>
<comment type="caution">
    <text evidence="7">The sequence shown here is derived from an EMBL/GenBank/DDBJ whole genome shotgun (WGS) entry which is preliminary data.</text>
</comment>
<evidence type="ECO:0000256" key="3">
    <source>
        <dbReference type="ARBA" id="ARBA00040298"/>
    </source>
</evidence>
<dbReference type="EMBL" id="BRXE01000001">
    <property type="protein sequence ID" value="GLB81091.1"/>
    <property type="molecule type" value="Genomic_DNA"/>
</dbReference>
<reference evidence="7" key="1">
    <citation type="submission" date="2022-08" db="EMBL/GenBank/DDBJ databases">
        <title>Mycobacterium kiyosense sp. nov., scotochromogenic slow-glowing species isolated from respiratory specimens.</title>
        <authorList>
            <person name="Fukano H."/>
            <person name="Kazumi Y."/>
            <person name="Sakagami N."/>
            <person name="Ato M."/>
            <person name="Mitarai S."/>
            <person name="Hoshino Y."/>
        </authorList>
    </citation>
    <scope>NUCLEOTIDE SEQUENCE</scope>
    <source>
        <strain evidence="7">1413</strain>
        <strain evidence="6">SRL2020-028</strain>
    </source>
</reference>
<feature type="compositionally biased region" description="Polar residues" evidence="4">
    <location>
        <begin position="551"/>
        <end position="565"/>
    </location>
</feature>
<protein>
    <recommendedName>
        <fullName evidence="3">Pyridine nucleotide-disulfide oxidoreductase domain-containing protein 2</fullName>
    </recommendedName>
</protein>
<organism evidence="7 8">
    <name type="scientific">Mycobacterium kiyosense</name>
    <dbReference type="NCBI Taxonomy" id="2871094"/>
    <lineage>
        <taxon>Bacteria</taxon>
        <taxon>Bacillati</taxon>
        <taxon>Actinomycetota</taxon>
        <taxon>Actinomycetes</taxon>
        <taxon>Mycobacteriales</taxon>
        <taxon>Mycobacteriaceae</taxon>
        <taxon>Mycobacterium</taxon>
    </lineage>
</organism>
<dbReference type="PANTHER" id="PTHR10668:SF103">
    <property type="entry name" value="PYRIDINE NUCLEOTIDE-DISULFIDE OXIDOREDUCTASE DOMAIN-CONTAINING PROTEIN 2"/>
    <property type="match status" value="1"/>
</dbReference>
<evidence type="ECO:0000256" key="1">
    <source>
        <dbReference type="ARBA" id="ARBA00037217"/>
    </source>
</evidence>
<evidence type="ECO:0000256" key="2">
    <source>
        <dbReference type="ARBA" id="ARBA00038825"/>
    </source>
</evidence>
<evidence type="ECO:0000313" key="6">
    <source>
        <dbReference type="EMBL" id="GLB81091.1"/>
    </source>
</evidence>